<gene>
    <name evidence="2" type="ORF">GGR48_001424</name>
</gene>
<keyword evidence="3" id="KW-1185">Reference proteome</keyword>
<dbReference type="Proteomes" id="UP000538670">
    <property type="component" value="Unassembled WGS sequence"/>
</dbReference>
<organism evidence="2 3">
    <name type="scientific">Sphingomonas pseudosanguinis</name>
    <dbReference type="NCBI Taxonomy" id="413712"/>
    <lineage>
        <taxon>Bacteria</taxon>
        <taxon>Pseudomonadati</taxon>
        <taxon>Pseudomonadota</taxon>
        <taxon>Alphaproteobacteria</taxon>
        <taxon>Sphingomonadales</taxon>
        <taxon>Sphingomonadaceae</taxon>
        <taxon>Sphingomonas</taxon>
    </lineage>
</organism>
<sequence>MTVRPLILALALLLPAAAPQATAPVPAPTPPPVEKPVVVRAYPHDSTAFTEGLLIADGALYESTGREGQSVIRQVDLASGRTLRQATVPSGLFGEGIVAWGPELRSVTWHGGRGFRWSRPALKKLGEWKYAGEGWAMTDDGRQIILSDGTPRLRFLNPATMAVARTLDVTVNGRPLKYLNELEYIDGQIWANVWMTPYIVRIDPASGVVKAVVDLSELVARAGVTDRDSVANGIAYDRAKHRIFVTGKNWPELYEIRLGGGAKR</sequence>
<dbReference type="SUPFAM" id="SSF63825">
    <property type="entry name" value="YWTD domain"/>
    <property type="match status" value="1"/>
</dbReference>
<feature type="signal peptide" evidence="1">
    <location>
        <begin position="1"/>
        <end position="23"/>
    </location>
</feature>
<accession>A0A7W6F2K6</accession>
<keyword evidence="1" id="KW-0732">Signal</keyword>
<name>A0A7W6F2K6_9SPHN</name>
<keyword evidence="2" id="KW-0808">Transferase</keyword>
<dbReference type="AlphaFoldDB" id="A0A7W6F2K6"/>
<dbReference type="GO" id="GO:0016603">
    <property type="term" value="F:glutaminyl-peptide cyclotransferase activity"/>
    <property type="evidence" value="ECO:0007669"/>
    <property type="project" value="InterPro"/>
</dbReference>
<dbReference type="InterPro" id="IPR007788">
    <property type="entry name" value="QCT"/>
</dbReference>
<evidence type="ECO:0000313" key="3">
    <source>
        <dbReference type="Proteomes" id="UP000538670"/>
    </source>
</evidence>
<dbReference type="PANTHER" id="PTHR31270:SF1">
    <property type="entry name" value="GLUTAMINYL-PEPTIDE CYCLOTRANSFERASE"/>
    <property type="match status" value="1"/>
</dbReference>
<evidence type="ECO:0000313" key="2">
    <source>
        <dbReference type="EMBL" id="MBB3879001.1"/>
    </source>
</evidence>
<dbReference type="Pfam" id="PF05096">
    <property type="entry name" value="Glu_cyclase_2"/>
    <property type="match status" value="1"/>
</dbReference>
<dbReference type="PANTHER" id="PTHR31270">
    <property type="entry name" value="GLUTAMINYL-PEPTIDE CYCLOTRANSFERASE"/>
    <property type="match status" value="1"/>
</dbReference>
<proteinExistence type="predicted"/>
<reference evidence="2 3" key="1">
    <citation type="submission" date="2020-08" db="EMBL/GenBank/DDBJ databases">
        <title>Genomic Encyclopedia of Type Strains, Phase IV (KMG-IV): sequencing the most valuable type-strain genomes for metagenomic binning, comparative biology and taxonomic classification.</title>
        <authorList>
            <person name="Goeker M."/>
        </authorList>
    </citation>
    <scope>NUCLEOTIDE SEQUENCE [LARGE SCALE GENOMIC DNA]</scope>
    <source>
        <strain evidence="2 3">DSM 19512</strain>
    </source>
</reference>
<dbReference type="RefSeq" id="WP_338110522.1">
    <property type="nucleotide sequence ID" value="NZ_JACIDH010000004.1"/>
</dbReference>
<dbReference type="EMBL" id="JACIDH010000004">
    <property type="protein sequence ID" value="MBB3879001.1"/>
    <property type="molecule type" value="Genomic_DNA"/>
</dbReference>
<comment type="caution">
    <text evidence="2">The sequence shown here is derived from an EMBL/GenBank/DDBJ whole genome shotgun (WGS) entry which is preliminary data.</text>
</comment>
<protein>
    <submittedName>
        <fullName evidence="2">Glutamine cyclotransferase</fullName>
    </submittedName>
</protein>
<evidence type="ECO:0000256" key="1">
    <source>
        <dbReference type="SAM" id="SignalP"/>
    </source>
</evidence>
<feature type="chain" id="PRO_5031178161" evidence="1">
    <location>
        <begin position="24"/>
        <end position="264"/>
    </location>
</feature>